<organism evidence="7 8">
    <name type="scientific">Branchiibius hedensis</name>
    <dbReference type="NCBI Taxonomy" id="672460"/>
    <lineage>
        <taxon>Bacteria</taxon>
        <taxon>Bacillati</taxon>
        <taxon>Actinomycetota</taxon>
        <taxon>Actinomycetes</taxon>
        <taxon>Micrococcales</taxon>
        <taxon>Dermacoccaceae</taxon>
        <taxon>Branchiibius</taxon>
    </lineage>
</organism>
<keyword evidence="2 3" id="KW-0560">Oxidoreductase</keyword>
<feature type="domain" description="Aldehyde dehydrogenase" evidence="6">
    <location>
        <begin position="13"/>
        <end position="461"/>
    </location>
</feature>
<proteinExistence type="inferred from homology"/>
<feature type="region of interest" description="Disordered" evidence="5">
    <location>
        <begin position="1"/>
        <end position="21"/>
    </location>
</feature>
<dbReference type="RefSeq" id="WP_109687501.1">
    <property type="nucleotide sequence ID" value="NZ_QGDN01000001.1"/>
</dbReference>
<evidence type="ECO:0000313" key="8">
    <source>
        <dbReference type="Proteomes" id="UP000250028"/>
    </source>
</evidence>
<dbReference type="PROSITE" id="PS00070">
    <property type="entry name" value="ALDEHYDE_DEHYDR_CYS"/>
    <property type="match status" value="1"/>
</dbReference>
<evidence type="ECO:0000313" key="7">
    <source>
        <dbReference type="EMBL" id="SSA35915.1"/>
    </source>
</evidence>
<protein>
    <recommendedName>
        <fullName evidence="3">Aldehyde dehydrogenase</fullName>
    </recommendedName>
</protein>
<evidence type="ECO:0000256" key="4">
    <source>
        <dbReference type="PIRSR" id="PIRSR036492-1"/>
    </source>
</evidence>
<dbReference type="InterPro" id="IPR012394">
    <property type="entry name" value="Aldehyde_DH_NAD(P)"/>
</dbReference>
<dbReference type="PANTHER" id="PTHR11699">
    <property type="entry name" value="ALDEHYDE DEHYDROGENASE-RELATED"/>
    <property type="match status" value="1"/>
</dbReference>
<evidence type="ECO:0000256" key="2">
    <source>
        <dbReference type="ARBA" id="ARBA00023002"/>
    </source>
</evidence>
<feature type="active site" evidence="4">
    <location>
        <position position="247"/>
    </location>
</feature>
<evidence type="ECO:0000256" key="3">
    <source>
        <dbReference type="PIRNR" id="PIRNR036492"/>
    </source>
</evidence>
<evidence type="ECO:0000259" key="6">
    <source>
        <dbReference type="Pfam" id="PF00171"/>
    </source>
</evidence>
<dbReference type="AlphaFoldDB" id="A0A2Y8ZVF6"/>
<dbReference type="InterPro" id="IPR016162">
    <property type="entry name" value="Ald_DH_N"/>
</dbReference>
<gene>
    <name evidence="7" type="ORF">SAMN04489750_3291</name>
</gene>
<sequence>MTLTADAPVTTTDEQPKTFDSYNPTTGDVYATYPIDDAAAVQAAVERAREAADWWAGLGFKGRGKYLDQWRAVLARRMNQLADVVYAETGKPHGDAALEVGMAIEHLAWATKHAKKVLGKRHVSSGLVMVNQRATVEYLPRGVVGVIGPWNYPVFTPMGSIAYALAAGNTVVFKPSEFSPAIGTWLVDAFHEVLPDHDVLQIVRGFGETGNALCTSGVDKLAFTGSTRTGKKVLAACAETLTPVVIEAGGKDSIIVDADADVDKAAEAAAWGAFWNAGQTCIGIERAYVHEKVYDRFVDKLVERAKAVQPGVNYGPMTMPAQVEVIRKHIDDAIARGGKALTGGEVTDGFIPATVLVDVPEDALAVTDETFGPTITVRKVTSAQEAIDLTNASEYGLGSAVFSKKNGTWIADKVRSGMTAVNAVLVYAAIPSLPFGGVGQSGIGRIHGEDGLREFAQPKSVVKQLMPAALNVTSFDRGPTEDKLWGSLILTLHGRANQFLKKQ</sequence>
<dbReference type="InterPro" id="IPR016161">
    <property type="entry name" value="Ald_DH/histidinol_DH"/>
</dbReference>
<dbReference type="SUPFAM" id="SSF53720">
    <property type="entry name" value="ALDH-like"/>
    <property type="match status" value="1"/>
</dbReference>
<evidence type="ECO:0000256" key="1">
    <source>
        <dbReference type="ARBA" id="ARBA00009986"/>
    </source>
</evidence>
<dbReference type="GO" id="GO:0006081">
    <property type="term" value="P:aldehyde metabolic process"/>
    <property type="evidence" value="ECO:0007669"/>
    <property type="project" value="InterPro"/>
</dbReference>
<dbReference type="GO" id="GO:0016620">
    <property type="term" value="F:oxidoreductase activity, acting on the aldehyde or oxo group of donors, NAD or NADP as acceptor"/>
    <property type="evidence" value="ECO:0007669"/>
    <property type="project" value="InterPro"/>
</dbReference>
<dbReference type="Gene3D" id="3.40.605.10">
    <property type="entry name" value="Aldehyde Dehydrogenase, Chain A, domain 1"/>
    <property type="match status" value="1"/>
</dbReference>
<dbReference type="OrthoDB" id="6882680at2"/>
<feature type="active site" evidence="4">
    <location>
        <position position="281"/>
    </location>
</feature>
<dbReference type="Proteomes" id="UP000250028">
    <property type="component" value="Unassembled WGS sequence"/>
</dbReference>
<dbReference type="CDD" id="cd07099">
    <property type="entry name" value="ALDH_DDALDH"/>
    <property type="match status" value="1"/>
</dbReference>
<dbReference type="PIRSF" id="PIRSF036492">
    <property type="entry name" value="ALDH"/>
    <property type="match status" value="1"/>
</dbReference>
<reference evidence="8" key="1">
    <citation type="submission" date="2016-10" db="EMBL/GenBank/DDBJ databases">
        <authorList>
            <person name="Varghese N."/>
            <person name="Submissions S."/>
        </authorList>
    </citation>
    <scope>NUCLEOTIDE SEQUENCE [LARGE SCALE GENOMIC DNA]</scope>
    <source>
        <strain evidence="8">DSM 22951</strain>
    </source>
</reference>
<accession>A0A2Y8ZVF6</accession>
<dbReference type="InterPro" id="IPR016160">
    <property type="entry name" value="Ald_DH_CS_CYS"/>
</dbReference>
<dbReference type="InterPro" id="IPR016163">
    <property type="entry name" value="Ald_DH_C"/>
</dbReference>
<keyword evidence="8" id="KW-1185">Reference proteome</keyword>
<comment type="similarity">
    <text evidence="1 3">Belongs to the aldehyde dehydrogenase family.</text>
</comment>
<dbReference type="EMBL" id="UESZ01000001">
    <property type="protein sequence ID" value="SSA35915.1"/>
    <property type="molecule type" value="Genomic_DNA"/>
</dbReference>
<name>A0A2Y8ZVF6_9MICO</name>
<dbReference type="InterPro" id="IPR015590">
    <property type="entry name" value="Aldehyde_DH_dom"/>
</dbReference>
<dbReference type="Pfam" id="PF00171">
    <property type="entry name" value="Aldedh"/>
    <property type="match status" value="1"/>
</dbReference>
<evidence type="ECO:0000256" key="5">
    <source>
        <dbReference type="SAM" id="MobiDB-lite"/>
    </source>
</evidence>
<dbReference type="Gene3D" id="3.40.309.10">
    <property type="entry name" value="Aldehyde Dehydrogenase, Chain A, domain 2"/>
    <property type="match status" value="1"/>
</dbReference>